<gene>
    <name evidence="1" type="ORF">NYG90_10465</name>
</gene>
<accession>A0ACC6FWF1</accession>
<protein>
    <submittedName>
        <fullName evidence="1">Uncharacterized protein</fullName>
    </submittedName>
</protein>
<organism evidence="1 2">
    <name type="scientific">Helicobacter zhangjianzhongii</name>
    <dbReference type="NCBI Taxonomy" id="2974574"/>
    <lineage>
        <taxon>Bacteria</taxon>
        <taxon>Pseudomonadati</taxon>
        <taxon>Campylobacterota</taxon>
        <taxon>Epsilonproteobacteria</taxon>
        <taxon>Campylobacterales</taxon>
        <taxon>Helicobacteraceae</taxon>
        <taxon>Helicobacter</taxon>
    </lineage>
</organism>
<dbReference type="EMBL" id="JANURN010000020">
    <property type="protein sequence ID" value="MDL0083077.1"/>
    <property type="molecule type" value="Genomic_DNA"/>
</dbReference>
<sequence length="1597" mass="182403">MYCLEKLQRELAYFFDMDLSALPRVQDLLKQKGYTQIQKGDEIITLEPSAQAESTLESTTQISQEIKDIIDSSPAKGRDMQIIGEANFTPQVVEYAHKNNKKVAIDKLSQAEAERLGFKHPQDVRVTIDYQAINHTLNRHGAESALVKNSGQKAVDYTDIAEYRNIVKGADEKLFSKDDLGQEVILSFKQVNGYAVVVESIRKKGNELAFKSMYFENGSYKNSNAYKNAVDSQKANPSPAPYGYEPHADANTPPLKTDTAIIPQQKPYTDEKKTLQGFEQAIAGKDTHTKIQIAKEHLEYLHTPLKEQKDQLKELIKTKNFDDDEIAEALQRIETTAKPYAKKRGNIFVPFVDKPGTGWLISDKLTPLEQAKTLIAYELERENKRFFTQVSKLGAKLRFLDRFKGVLQEKSAQEWHFKEFDETLDFIAKELKKHDKQDKDAKSYEMTYTQARDLFYKASPTQIQTELFEKVLPIAQKLGVNIRSAVRFRYERASSDFTKDIAGMYRTNPNAATLKKGISQEIKHKVLLHELIHSVTSRAIYAYDRGQLDLLTTPQQNAIKNIKEIYAELFSKRDELGLKRWQGGEHTGDYGLKNEHEMLAELANPRFVEKLKNIGLFEKLVDNIIKLIASAKEIFGLKKTNAYERLKGELESIITNYKDDFSTQWEAQKFRDRAMGSEKVDSSEPKTKHEQREQTKAILSPLINKPITNQNDGRVAQISRKNIAKMISDKAVAKSVANGFEPAEHFKAVQEVDKLYQKARLKETHKDSKSTNPNVLIHRYNADLDNANALITLKESLSGDNQGSKIYTLELEALELKPSAPEPQGSEIVSRNTGYAEPVTPTETLGEIVAQDSSKLLESTMKKFNYDGRKAKDLLEWHKDSHPLTKDENGVPKVFYHGTGQKEFDPFQNKYVNFEVFKTTLSNQDDDFLKGHYFSSNIKIAKTYNNNIYKVFLNVKNPLVIDFKGHTFNDYIDEAINNIPKSVQENIRDFYDSIIFKNIIDDNTQNGKKHPVADTIMVLDSNQIKHIENRGVESESGRKYFNDSSPNIFHSNPHLGAGLLGGSVAGVEQDENGQWRFSPEKFALGLLGSTAGSKAVAKGLEWRARKVAKSYPNIAKDNPQLMREIAKRDLHTYATASTHNALSRFLHNNKLFDINPQLFAGEKALANEAYAPHKARLENAKELEAKGAKEIEIWEQTGWYKDKDQRWKFEISQRGGELLTKDEFGRPYKRAFLSKILQDDELFNAYPKLENILVIEDKKLGRGVNASYDPKLKDIYIKNLQAKEAKISLYHELQHAIQDIEGFAYGFKDYVTSDENFHKYAIQHGEVEARNVESRMNLPTKKDVQILKRAAKNTDKNIEDLKTSDYEEWYKNERINTEQSKKKDFLAKAQAAQEVINQGKYTDHPHETMDTPLENTIAEATMHGEALSKKLGDKAGDTLKSTQKVQGESKEMQQQLQSTIQTHLENLPPNPTPQPINEAKIKALIKRFDNIENLQEHLNTRADTKARQEIFSLLDDTLQTPQVHYKKDGKDKYLKRYKSERKEPYFYLLVTKDENKTFITHFKTRDSKYLSKEITKAQEIIQGADIIEALSQRTGDI</sequence>
<comment type="caution">
    <text evidence="1">The sequence shown here is derived from an EMBL/GenBank/DDBJ whole genome shotgun (WGS) entry which is preliminary data.</text>
</comment>
<proteinExistence type="predicted"/>
<evidence type="ECO:0000313" key="2">
    <source>
        <dbReference type="Proteomes" id="UP001173802"/>
    </source>
</evidence>
<keyword evidence="2" id="KW-1185">Reference proteome</keyword>
<name>A0ACC6FWF1_9HELI</name>
<evidence type="ECO:0000313" key="1">
    <source>
        <dbReference type="EMBL" id="MDL0083077.1"/>
    </source>
</evidence>
<dbReference type="Proteomes" id="UP001173802">
    <property type="component" value="Unassembled WGS sequence"/>
</dbReference>
<reference evidence="1 2" key="1">
    <citation type="journal article" date="2023" name="Microorganisms">
        <title>Isolation and Genomic Characteristics of Cat-Borne Campylobacter felis sp. nov. and Sheep-Borne Campylobacter ovis sp. nov.</title>
        <authorList>
            <person name="Wang H."/>
            <person name="Li Y."/>
            <person name="Gu Y."/>
            <person name="Zhou G."/>
            <person name="Chen X."/>
            <person name="Zhang X."/>
            <person name="Shao Z."/>
            <person name="Zhang J."/>
            <person name="Zhang M."/>
        </authorList>
    </citation>
    <scope>NUCLEOTIDE SEQUENCE [LARGE SCALE GENOMIC DNA]</scope>
    <source>
        <strain evidence="1 2">XJK30-2</strain>
    </source>
</reference>